<comment type="caution">
    <text evidence="1">The sequence shown here is derived from an EMBL/GenBank/DDBJ whole genome shotgun (WGS) entry which is preliminary data.</text>
</comment>
<dbReference type="PANTHER" id="PTHR45749">
    <property type="match status" value="1"/>
</dbReference>
<evidence type="ECO:0000313" key="2">
    <source>
        <dbReference type="Proteomes" id="UP001159428"/>
    </source>
</evidence>
<dbReference type="EMBL" id="CALNXJ010000087">
    <property type="protein sequence ID" value="CAH3162717.1"/>
    <property type="molecule type" value="Genomic_DNA"/>
</dbReference>
<evidence type="ECO:0008006" key="3">
    <source>
        <dbReference type="Google" id="ProtNLM"/>
    </source>
</evidence>
<name>A0AAU9XZP2_9CNID</name>
<evidence type="ECO:0000313" key="1">
    <source>
        <dbReference type="EMBL" id="CAH3162717.1"/>
    </source>
</evidence>
<dbReference type="AlphaFoldDB" id="A0AAU9XZP2"/>
<proteinExistence type="predicted"/>
<keyword evidence="2" id="KW-1185">Reference proteome</keyword>
<dbReference type="Proteomes" id="UP001159428">
    <property type="component" value="Unassembled WGS sequence"/>
</dbReference>
<dbReference type="PANTHER" id="PTHR45749:SF21">
    <property type="entry name" value="DUF4371 DOMAIN-CONTAINING PROTEIN"/>
    <property type="match status" value="1"/>
</dbReference>
<sequence>MQNIAVRGHEESQNDIWEVSDINRRNFLELLHLRCKDLPWLQSKLQVQLQLHAQWTSPSIQNELLAIVSDLVLERITTEVRKSSYFGIIMDETSDIRRTEEMVLSLGGGDGCARASAEDNGSPAHFIKGSRSLDPQRKYLQGEQMNVITAKKTADTVVKTLSNCRNEESFTQIWSHADVIAQKIKIGIEGTKFTFRDAKVP</sequence>
<reference evidence="1 2" key="1">
    <citation type="submission" date="2022-05" db="EMBL/GenBank/DDBJ databases">
        <authorList>
            <consortium name="Genoscope - CEA"/>
            <person name="William W."/>
        </authorList>
    </citation>
    <scope>NUCLEOTIDE SEQUENCE [LARGE SCALE GENOMIC DNA]</scope>
</reference>
<organism evidence="1 2">
    <name type="scientific">Pocillopora meandrina</name>
    <dbReference type="NCBI Taxonomy" id="46732"/>
    <lineage>
        <taxon>Eukaryota</taxon>
        <taxon>Metazoa</taxon>
        <taxon>Cnidaria</taxon>
        <taxon>Anthozoa</taxon>
        <taxon>Hexacorallia</taxon>
        <taxon>Scleractinia</taxon>
        <taxon>Astrocoeniina</taxon>
        <taxon>Pocilloporidae</taxon>
        <taxon>Pocillopora</taxon>
    </lineage>
</organism>
<gene>
    <name evidence="1" type="ORF">PMEA_00034339</name>
</gene>
<protein>
    <recommendedName>
        <fullName evidence="3">DUF4371 domain-containing protein</fullName>
    </recommendedName>
</protein>
<accession>A0AAU9XZP2</accession>